<feature type="region of interest" description="Disordered" evidence="1">
    <location>
        <begin position="141"/>
        <end position="168"/>
    </location>
</feature>
<dbReference type="AlphaFoldDB" id="J3PE22"/>
<dbReference type="RefSeq" id="XP_009227900.1">
    <property type="nucleotide sequence ID" value="XM_009229636.1"/>
</dbReference>
<evidence type="ECO:0000256" key="2">
    <source>
        <dbReference type="SAM" id="Phobius"/>
    </source>
</evidence>
<dbReference type="HOGENOM" id="CLU_011673_1_0_1"/>
<protein>
    <recommendedName>
        <fullName evidence="6">MFS maltose permease</fullName>
    </recommendedName>
</protein>
<feature type="transmembrane region" description="Helical" evidence="2">
    <location>
        <begin position="62"/>
        <end position="83"/>
    </location>
</feature>
<feature type="region of interest" description="Disordered" evidence="1">
    <location>
        <begin position="18"/>
        <end position="40"/>
    </location>
</feature>
<reference evidence="5" key="1">
    <citation type="submission" date="2010-07" db="EMBL/GenBank/DDBJ databases">
        <title>The genome sequence of Gaeumannomyces graminis var. tritici strain R3-111a-1.</title>
        <authorList>
            <consortium name="The Broad Institute Genome Sequencing Platform"/>
            <person name="Ma L.-J."/>
            <person name="Dead R."/>
            <person name="Young S."/>
            <person name="Zeng Q."/>
            <person name="Koehrsen M."/>
            <person name="Alvarado L."/>
            <person name="Berlin A."/>
            <person name="Chapman S.B."/>
            <person name="Chen Z."/>
            <person name="Freedman E."/>
            <person name="Gellesch M."/>
            <person name="Goldberg J."/>
            <person name="Griggs A."/>
            <person name="Gujja S."/>
            <person name="Heilman E.R."/>
            <person name="Heiman D."/>
            <person name="Hepburn T."/>
            <person name="Howarth C."/>
            <person name="Jen D."/>
            <person name="Larson L."/>
            <person name="Mehta T."/>
            <person name="Neiman D."/>
            <person name="Pearson M."/>
            <person name="Roberts A."/>
            <person name="Saif S."/>
            <person name="Shea T."/>
            <person name="Shenoy N."/>
            <person name="Sisk P."/>
            <person name="Stolte C."/>
            <person name="Sykes S."/>
            <person name="Walk T."/>
            <person name="White J."/>
            <person name="Yandava C."/>
            <person name="Haas B."/>
            <person name="Nusbaum C."/>
            <person name="Birren B."/>
        </authorList>
    </citation>
    <scope>NUCLEOTIDE SEQUENCE [LARGE SCALE GENOMIC DNA]</scope>
    <source>
        <strain evidence="5">R3-111a-1</strain>
    </source>
</reference>
<dbReference type="OrthoDB" id="5408102at2759"/>
<dbReference type="Proteomes" id="UP000006039">
    <property type="component" value="Unassembled WGS sequence"/>
</dbReference>
<keyword evidence="2" id="KW-0812">Transmembrane</keyword>
<feature type="region of interest" description="Disordered" evidence="1">
    <location>
        <begin position="483"/>
        <end position="503"/>
    </location>
</feature>
<organism evidence="3">
    <name type="scientific">Gaeumannomyces tritici (strain R3-111a-1)</name>
    <name type="common">Wheat and barley take-all root rot fungus</name>
    <name type="synonym">Gaeumannomyces graminis var. tritici</name>
    <dbReference type="NCBI Taxonomy" id="644352"/>
    <lineage>
        <taxon>Eukaryota</taxon>
        <taxon>Fungi</taxon>
        <taxon>Dikarya</taxon>
        <taxon>Ascomycota</taxon>
        <taxon>Pezizomycotina</taxon>
        <taxon>Sordariomycetes</taxon>
        <taxon>Sordariomycetidae</taxon>
        <taxon>Magnaporthales</taxon>
        <taxon>Magnaporthaceae</taxon>
        <taxon>Gaeumannomyces</taxon>
    </lineage>
</organism>
<evidence type="ECO:0000256" key="1">
    <source>
        <dbReference type="SAM" id="MobiDB-lite"/>
    </source>
</evidence>
<dbReference type="GeneID" id="20352203"/>
<evidence type="ECO:0000313" key="3">
    <source>
        <dbReference type="EMBL" id="EJT70722.1"/>
    </source>
</evidence>
<gene>
    <name evidence="4" type="primary">20352203</name>
    <name evidence="3" type="ORF">GGTG_11745</name>
</gene>
<name>J3PE22_GAET3</name>
<dbReference type="STRING" id="644352.J3PE22"/>
<feature type="region of interest" description="Disordered" evidence="1">
    <location>
        <begin position="204"/>
        <end position="227"/>
    </location>
</feature>
<reference evidence="4" key="5">
    <citation type="submission" date="2018-04" db="UniProtKB">
        <authorList>
            <consortium name="EnsemblFungi"/>
        </authorList>
    </citation>
    <scope>IDENTIFICATION</scope>
    <source>
        <strain evidence="4">R3-111a-1</strain>
    </source>
</reference>
<feature type="compositionally biased region" description="Basic and acidic residues" evidence="1">
    <location>
        <begin position="155"/>
        <end position="168"/>
    </location>
</feature>
<evidence type="ECO:0008006" key="6">
    <source>
        <dbReference type="Google" id="ProtNLM"/>
    </source>
</evidence>
<dbReference type="EMBL" id="GL385401">
    <property type="protein sequence ID" value="EJT70722.1"/>
    <property type="molecule type" value="Genomic_DNA"/>
</dbReference>
<dbReference type="VEuPathDB" id="FungiDB:GGTG_11745"/>
<feature type="compositionally biased region" description="Gly residues" evidence="1">
    <location>
        <begin position="494"/>
        <end position="503"/>
    </location>
</feature>
<keyword evidence="2" id="KW-0472">Membrane</keyword>
<feature type="compositionally biased region" description="Low complexity" evidence="1">
    <location>
        <begin position="18"/>
        <end position="35"/>
    </location>
</feature>
<evidence type="ECO:0000313" key="4">
    <source>
        <dbReference type="EnsemblFungi" id="EJT70722"/>
    </source>
</evidence>
<dbReference type="EnsemblFungi" id="EJT70722">
    <property type="protein sequence ID" value="EJT70722"/>
    <property type="gene ID" value="GGTG_11745"/>
</dbReference>
<reference evidence="3" key="2">
    <citation type="submission" date="2010-07" db="EMBL/GenBank/DDBJ databases">
        <authorList>
            <consortium name="The Broad Institute Genome Sequencing Platform"/>
            <consortium name="Broad Institute Genome Sequencing Center for Infectious Disease"/>
            <person name="Ma L.-J."/>
            <person name="Dead R."/>
            <person name="Young S."/>
            <person name="Zeng Q."/>
            <person name="Koehrsen M."/>
            <person name="Alvarado L."/>
            <person name="Berlin A."/>
            <person name="Chapman S.B."/>
            <person name="Chen Z."/>
            <person name="Freedman E."/>
            <person name="Gellesch M."/>
            <person name="Goldberg J."/>
            <person name="Griggs A."/>
            <person name="Gujja S."/>
            <person name="Heilman E.R."/>
            <person name="Heiman D."/>
            <person name="Hepburn T."/>
            <person name="Howarth C."/>
            <person name="Jen D."/>
            <person name="Larson L."/>
            <person name="Mehta T."/>
            <person name="Neiman D."/>
            <person name="Pearson M."/>
            <person name="Roberts A."/>
            <person name="Saif S."/>
            <person name="Shea T."/>
            <person name="Shenoy N."/>
            <person name="Sisk P."/>
            <person name="Stolte C."/>
            <person name="Sykes S."/>
            <person name="Walk T."/>
            <person name="White J."/>
            <person name="Yandava C."/>
            <person name="Haas B."/>
            <person name="Nusbaum C."/>
            <person name="Birren B."/>
        </authorList>
    </citation>
    <scope>NUCLEOTIDE SEQUENCE</scope>
    <source>
        <strain evidence="3">R3-111a-1</strain>
    </source>
</reference>
<sequence length="625" mass="68440">MPRPRLVLRRLLRQAAAPRHASSLSRRSRPSLPFLSSPPPQQQFRLMTTERRRWLKHEIIMTARYTLVFAGMSVCALAAAFVLREEAREREFPTPHEWSFMTRGLIREALAQRARTDVVQTDWVSVFQLLRDAVRRLEDPAKDGRGLSDVPLGEDPPHPDGSKDLSGRSEEWRRGYYDALMALAKASEHVEGFVLDTTRNTAFPPELMIGPSNPRPRPIPPGSKSAPREEDCVLAFEETPDVLYPRLLGTRGFTPRQCMDAALAYASWLEFKGVHGPALVMYENAVNIALGDDVYPGTSSTKEQGEKSSAPHKKILDPKVWTLEESVGLPSANLLNSLTCYASFRARQGDVSSALPIMVSILRARRSLPSLGAEDGIAASRRQARPIRPAVERALPERIADIIIGAFSPPAFPEAPDDGSRPPVRDSKALCEEAALHMHIGEVMFSARASGTAVAGRREDGLAWTREAVDMAEEQLHKLMGGGNDVESPKAPGSGVGRGNQNGGLGGAIGLTNPFAEKKLDPRDEARNRCRECLAAGLDNWAAMVAQLAREEEARRVQQEKSGGGGGGAGSSWLSLWGDSRAEEEQRAGRWAAEEKVVAERRRRAEALLEDSGAPANGVMSLLWA</sequence>
<feature type="region of interest" description="Disordered" evidence="1">
    <location>
        <begin position="554"/>
        <end position="575"/>
    </location>
</feature>
<accession>J3PE22</accession>
<dbReference type="eggNOG" id="ENOG502RRIM">
    <property type="taxonomic scope" value="Eukaryota"/>
</dbReference>
<keyword evidence="2" id="KW-1133">Transmembrane helix</keyword>
<reference evidence="4" key="4">
    <citation type="journal article" date="2015" name="G3 (Bethesda)">
        <title>Genome sequences of three phytopathogenic species of the Magnaporthaceae family of fungi.</title>
        <authorList>
            <person name="Okagaki L.H."/>
            <person name="Nunes C.C."/>
            <person name="Sailsbery J."/>
            <person name="Clay B."/>
            <person name="Brown D."/>
            <person name="John T."/>
            <person name="Oh Y."/>
            <person name="Young N."/>
            <person name="Fitzgerald M."/>
            <person name="Haas B.J."/>
            <person name="Zeng Q."/>
            <person name="Young S."/>
            <person name="Adiconis X."/>
            <person name="Fan L."/>
            <person name="Levin J.Z."/>
            <person name="Mitchell T.K."/>
            <person name="Okubara P.A."/>
            <person name="Farman M.L."/>
            <person name="Kohn L.M."/>
            <person name="Birren B."/>
            <person name="Ma L.-J."/>
            <person name="Dean R.A."/>
        </authorList>
    </citation>
    <scope>NUCLEOTIDE SEQUENCE</scope>
    <source>
        <strain evidence="4">R3-111a-1</strain>
    </source>
</reference>
<reference evidence="3" key="3">
    <citation type="submission" date="2010-09" db="EMBL/GenBank/DDBJ databases">
        <title>Annotation of Gaeumannomyces graminis var. tritici R3-111a-1.</title>
        <authorList>
            <consortium name="The Broad Institute Genome Sequencing Platform"/>
            <person name="Ma L.-J."/>
            <person name="Dead R."/>
            <person name="Young S.K."/>
            <person name="Zeng Q."/>
            <person name="Gargeya S."/>
            <person name="Fitzgerald M."/>
            <person name="Haas B."/>
            <person name="Abouelleil A."/>
            <person name="Alvarado L."/>
            <person name="Arachchi H.M."/>
            <person name="Berlin A."/>
            <person name="Brown A."/>
            <person name="Chapman S.B."/>
            <person name="Chen Z."/>
            <person name="Dunbar C."/>
            <person name="Freedman E."/>
            <person name="Gearin G."/>
            <person name="Gellesch M."/>
            <person name="Goldberg J."/>
            <person name="Griggs A."/>
            <person name="Gujja S."/>
            <person name="Heiman D."/>
            <person name="Howarth C."/>
            <person name="Larson L."/>
            <person name="Lui A."/>
            <person name="MacDonald P.J.P."/>
            <person name="Mehta T."/>
            <person name="Montmayeur A."/>
            <person name="Murphy C."/>
            <person name="Neiman D."/>
            <person name="Pearson M."/>
            <person name="Priest M."/>
            <person name="Roberts A."/>
            <person name="Saif S."/>
            <person name="Shea T."/>
            <person name="Shenoy N."/>
            <person name="Sisk P."/>
            <person name="Stolte C."/>
            <person name="Sykes S."/>
            <person name="Yandava C."/>
            <person name="Wortman J."/>
            <person name="Nusbaum C."/>
            <person name="Birren B."/>
        </authorList>
    </citation>
    <scope>NUCLEOTIDE SEQUENCE</scope>
    <source>
        <strain evidence="3">R3-111a-1</strain>
    </source>
</reference>
<keyword evidence="5" id="KW-1185">Reference proteome</keyword>
<proteinExistence type="predicted"/>
<evidence type="ECO:0000313" key="5">
    <source>
        <dbReference type="Proteomes" id="UP000006039"/>
    </source>
</evidence>